<accession>A0A0E9XFZ2</accession>
<name>A0A0E9XFZ2_ANGAN</name>
<proteinExistence type="predicted"/>
<reference evidence="1" key="2">
    <citation type="journal article" date="2015" name="Fish Shellfish Immunol.">
        <title>Early steps in the European eel (Anguilla anguilla)-Vibrio vulnificus interaction in the gills: Role of the RtxA13 toxin.</title>
        <authorList>
            <person name="Callol A."/>
            <person name="Pajuelo D."/>
            <person name="Ebbesson L."/>
            <person name="Teles M."/>
            <person name="MacKenzie S."/>
            <person name="Amaro C."/>
        </authorList>
    </citation>
    <scope>NUCLEOTIDE SEQUENCE</scope>
</reference>
<reference evidence="1" key="1">
    <citation type="submission" date="2014-11" db="EMBL/GenBank/DDBJ databases">
        <authorList>
            <person name="Amaro Gonzalez C."/>
        </authorList>
    </citation>
    <scope>NUCLEOTIDE SEQUENCE</scope>
</reference>
<dbReference type="AlphaFoldDB" id="A0A0E9XFZ2"/>
<dbReference type="EMBL" id="GBXM01007837">
    <property type="protein sequence ID" value="JAI00741.1"/>
    <property type="molecule type" value="Transcribed_RNA"/>
</dbReference>
<protein>
    <submittedName>
        <fullName evidence="1">Uncharacterized protein</fullName>
    </submittedName>
</protein>
<sequence length="22" mass="2462">MKCLNDKGIPLKVQDCCVSMHV</sequence>
<organism evidence="1">
    <name type="scientific">Anguilla anguilla</name>
    <name type="common">European freshwater eel</name>
    <name type="synonym">Muraena anguilla</name>
    <dbReference type="NCBI Taxonomy" id="7936"/>
    <lineage>
        <taxon>Eukaryota</taxon>
        <taxon>Metazoa</taxon>
        <taxon>Chordata</taxon>
        <taxon>Craniata</taxon>
        <taxon>Vertebrata</taxon>
        <taxon>Euteleostomi</taxon>
        <taxon>Actinopterygii</taxon>
        <taxon>Neopterygii</taxon>
        <taxon>Teleostei</taxon>
        <taxon>Anguilliformes</taxon>
        <taxon>Anguillidae</taxon>
        <taxon>Anguilla</taxon>
    </lineage>
</organism>
<evidence type="ECO:0000313" key="1">
    <source>
        <dbReference type="EMBL" id="JAI00741.1"/>
    </source>
</evidence>